<dbReference type="Proteomes" id="UP000288178">
    <property type="component" value="Unassembled WGS sequence"/>
</dbReference>
<comment type="caution">
    <text evidence="2">The sequence shown here is derived from an EMBL/GenBank/DDBJ whole genome shotgun (WGS) entry which is preliminary data.</text>
</comment>
<dbReference type="Gene3D" id="3.40.50.1820">
    <property type="entry name" value="alpha/beta hydrolase"/>
    <property type="match status" value="1"/>
</dbReference>
<dbReference type="PANTHER" id="PTHR43798">
    <property type="entry name" value="MONOACYLGLYCEROL LIPASE"/>
    <property type="match status" value="1"/>
</dbReference>
<dbReference type="GO" id="GO:0016020">
    <property type="term" value="C:membrane"/>
    <property type="evidence" value="ECO:0007669"/>
    <property type="project" value="TreeGrafter"/>
</dbReference>
<dbReference type="Pfam" id="PF00561">
    <property type="entry name" value="Abhydrolase_1"/>
    <property type="match status" value="1"/>
</dbReference>
<dbReference type="AlphaFoldDB" id="A0A3S2TKB0"/>
<evidence type="ECO:0000313" key="2">
    <source>
        <dbReference type="EMBL" id="RVT49497.1"/>
    </source>
</evidence>
<dbReference type="EMBL" id="SACT01000008">
    <property type="protein sequence ID" value="RVT49497.1"/>
    <property type="molecule type" value="Genomic_DNA"/>
</dbReference>
<gene>
    <name evidence="2" type="ORF">ENE75_20085</name>
</gene>
<feature type="domain" description="AB hydrolase-1" evidence="1">
    <location>
        <begin position="23"/>
        <end position="248"/>
    </location>
</feature>
<organism evidence="2 3">
    <name type="scientific">Rubrivivax albus</name>
    <dbReference type="NCBI Taxonomy" id="2499835"/>
    <lineage>
        <taxon>Bacteria</taxon>
        <taxon>Pseudomonadati</taxon>
        <taxon>Pseudomonadota</taxon>
        <taxon>Betaproteobacteria</taxon>
        <taxon>Burkholderiales</taxon>
        <taxon>Sphaerotilaceae</taxon>
        <taxon>Rubrivivax</taxon>
    </lineage>
</organism>
<name>A0A3S2TKB0_9BURK</name>
<dbReference type="PANTHER" id="PTHR43798:SF33">
    <property type="entry name" value="HYDROLASE, PUTATIVE (AFU_ORTHOLOGUE AFUA_2G14860)-RELATED"/>
    <property type="match status" value="1"/>
</dbReference>
<dbReference type="InterPro" id="IPR050266">
    <property type="entry name" value="AB_hydrolase_sf"/>
</dbReference>
<proteinExistence type="predicted"/>
<dbReference type="PRINTS" id="PR00111">
    <property type="entry name" value="ABHYDROLASE"/>
</dbReference>
<dbReference type="OrthoDB" id="9780765at2"/>
<dbReference type="SUPFAM" id="SSF53474">
    <property type="entry name" value="alpha/beta-Hydrolases"/>
    <property type="match status" value="1"/>
</dbReference>
<reference evidence="2 3" key="1">
    <citation type="submission" date="2019-01" db="EMBL/GenBank/DDBJ databases">
        <authorList>
            <person name="Chen W.-M."/>
        </authorList>
    </citation>
    <scope>NUCLEOTIDE SEQUENCE [LARGE SCALE GENOMIC DNA]</scope>
    <source>
        <strain evidence="2 3">ICH-3</strain>
    </source>
</reference>
<keyword evidence="2" id="KW-0378">Hydrolase</keyword>
<keyword evidence="3" id="KW-1185">Reference proteome</keyword>
<evidence type="ECO:0000313" key="3">
    <source>
        <dbReference type="Proteomes" id="UP000288178"/>
    </source>
</evidence>
<dbReference type="InterPro" id="IPR029058">
    <property type="entry name" value="AB_hydrolase_fold"/>
</dbReference>
<dbReference type="GO" id="GO:0016787">
    <property type="term" value="F:hydrolase activity"/>
    <property type="evidence" value="ECO:0007669"/>
    <property type="project" value="UniProtKB-KW"/>
</dbReference>
<accession>A0A3S2TKB0</accession>
<sequence>MAARDAEVSTAPVLPYRRAGRGPALVLVHGYLGGSAQWSAEVAQLQDGFDVIAVDLAGYGQANALTAPTAMANHARAVLATLDHLGVGRFHLLGHSMGGMVVQDLVHQAPQRVDRLVLYGTGPLGSIPGRFETMARSRERLAADGVAATARRICATWLLDQAESPAYPALADLATQASAQATEAGLWAMEGWDGRAWLPDIAVPTLVLWGEHDRSYGWSQLEQLWRGIPGASLAVVPACAHALHLERPALFQLLVREFLESARR</sequence>
<protein>
    <submittedName>
        <fullName evidence="2">Alpha/beta fold hydrolase</fullName>
    </submittedName>
</protein>
<dbReference type="InterPro" id="IPR000073">
    <property type="entry name" value="AB_hydrolase_1"/>
</dbReference>
<evidence type="ECO:0000259" key="1">
    <source>
        <dbReference type="Pfam" id="PF00561"/>
    </source>
</evidence>